<name>A0A1R4IBT6_9MICO</name>
<dbReference type="GO" id="GO:0005737">
    <property type="term" value="C:cytoplasm"/>
    <property type="evidence" value="ECO:0007669"/>
    <property type="project" value="UniProtKB-SubCell"/>
</dbReference>
<evidence type="ECO:0000313" key="8">
    <source>
        <dbReference type="EMBL" id="SJN17199.1"/>
    </source>
</evidence>
<keyword evidence="5 7" id="KW-0067">ATP-binding</keyword>
<sequence>MTTTPAGTRLLIVGPPGAGKGTQAARIAERYGIPAISTGDIFRANIAGGTELGQRIQEITSAGNLVPDSLTNEIVADRLGQDDAVGGFLLDGYPRTVDQVRALDEVLAASGAALDAVVLLTADTDEVVARLLKRAADSGRADDTEDVIRYRQDVYREQTEPIVAVYRDRGLVVEVDGMGSIDEVSQAIAAALDERSLTPRSV</sequence>
<dbReference type="GO" id="GO:0005524">
    <property type="term" value="F:ATP binding"/>
    <property type="evidence" value="ECO:0007669"/>
    <property type="project" value="UniProtKB-UniRule"/>
</dbReference>
<comment type="caution">
    <text evidence="5">Lacks conserved residue(s) required for the propagation of feature annotation.</text>
</comment>
<evidence type="ECO:0000256" key="6">
    <source>
        <dbReference type="RuleBase" id="RU003330"/>
    </source>
</evidence>
<dbReference type="NCBIfam" id="NF011104">
    <property type="entry name" value="PRK14531.1"/>
    <property type="match status" value="1"/>
</dbReference>
<feature type="binding site" evidence="5">
    <location>
        <begin position="64"/>
        <end position="66"/>
    </location>
    <ligand>
        <name>AMP</name>
        <dbReference type="ChEBI" id="CHEBI:456215"/>
    </ligand>
</feature>
<comment type="domain">
    <text evidence="5">Consists of three domains, a large central CORE domain and two small peripheral domains, NMPbind and LID, which undergo movements during catalysis. The LID domain closes over the site of phosphoryl transfer upon ATP binding. Assembling and dissambling the active center during each catalytic cycle provides an effective means to prevent ATP hydrolysis.</text>
</comment>
<keyword evidence="4 5" id="KW-0418">Kinase</keyword>
<feature type="binding site" evidence="5">
    <location>
        <position position="179"/>
    </location>
    <ligand>
        <name>ATP</name>
        <dbReference type="ChEBI" id="CHEBI:30616"/>
    </ligand>
</feature>
<evidence type="ECO:0000256" key="4">
    <source>
        <dbReference type="ARBA" id="ARBA00022777"/>
    </source>
</evidence>
<dbReference type="Gene3D" id="3.40.50.300">
    <property type="entry name" value="P-loop containing nucleotide triphosphate hydrolases"/>
    <property type="match status" value="1"/>
</dbReference>
<keyword evidence="5" id="KW-0963">Cytoplasm</keyword>
<evidence type="ECO:0000256" key="1">
    <source>
        <dbReference type="ARBA" id="ARBA00022679"/>
    </source>
</evidence>
<protein>
    <recommendedName>
        <fullName evidence="5 7">Adenylate kinase</fullName>
        <shortName evidence="5">AK</shortName>
        <ecNumber evidence="5 7">2.7.4.3</ecNumber>
    </recommendedName>
    <alternativeName>
        <fullName evidence="5">ATP-AMP transphosphorylase</fullName>
    </alternativeName>
    <alternativeName>
        <fullName evidence="5">ATP:AMP phosphotransferase</fullName>
    </alternativeName>
    <alternativeName>
        <fullName evidence="5">Adenylate monophosphate kinase</fullName>
    </alternativeName>
</protein>
<reference evidence="9" key="1">
    <citation type="submission" date="2017-02" db="EMBL/GenBank/DDBJ databases">
        <authorList>
            <person name="Dridi B."/>
        </authorList>
    </citation>
    <scope>NUCLEOTIDE SEQUENCE [LARGE SCALE GENOMIC DNA]</scope>
    <source>
        <strain evidence="9">EB411</strain>
    </source>
</reference>
<feature type="binding site" evidence="5">
    <location>
        <begin position="17"/>
        <end position="22"/>
    </location>
    <ligand>
        <name>ATP</name>
        <dbReference type="ChEBI" id="CHEBI:30616"/>
    </ligand>
</feature>
<dbReference type="NCBIfam" id="NF011100">
    <property type="entry name" value="PRK14527.1"/>
    <property type="match status" value="1"/>
</dbReference>
<feature type="binding site" evidence="5">
    <location>
        <begin position="92"/>
        <end position="95"/>
    </location>
    <ligand>
        <name>AMP</name>
        <dbReference type="ChEBI" id="CHEBI:456215"/>
    </ligand>
</feature>
<dbReference type="GO" id="GO:0004017">
    <property type="term" value="F:AMP kinase activity"/>
    <property type="evidence" value="ECO:0007669"/>
    <property type="project" value="UniProtKB-UniRule"/>
</dbReference>
<comment type="similarity">
    <text evidence="5 6">Belongs to the adenylate kinase family.</text>
</comment>
<dbReference type="PRINTS" id="PR00094">
    <property type="entry name" value="ADENYLTKNASE"/>
</dbReference>
<dbReference type="UniPathway" id="UPA00588">
    <property type="reaction ID" value="UER00649"/>
</dbReference>
<keyword evidence="1 5" id="KW-0808">Transferase</keyword>
<dbReference type="CDD" id="cd01428">
    <property type="entry name" value="ADK"/>
    <property type="match status" value="1"/>
</dbReference>
<dbReference type="InterPro" id="IPR027417">
    <property type="entry name" value="P-loop_NTPase"/>
</dbReference>
<comment type="catalytic activity">
    <reaction evidence="5 7">
        <text>AMP + ATP = 2 ADP</text>
        <dbReference type="Rhea" id="RHEA:12973"/>
        <dbReference type="ChEBI" id="CHEBI:30616"/>
        <dbReference type="ChEBI" id="CHEBI:456215"/>
        <dbReference type="ChEBI" id="CHEBI:456216"/>
        <dbReference type="EC" id="2.7.4.3"/>
    </reaction>
</comment>
<keyword evidence="3 5" id="KW-0547">Nucleotide-binding</keyword>
<dbReference type="GO" id="GO:0044209">
    <property type="term" value="P:AMP salvage"/>
    <property type="evidence" value="ECO:0007669"/>
    <property type="project" value="UniProtKB-UniRule"/>
</dbReference>
<comment type="pathway">
    <text evidence="5">Purine metabolism; AMP biosynthesis via salvage pathway; AMP from ADP: step 1/1.</text>
</comment>
<dbReference type="EMBL" id="FUKR01000006">
    <property type="protein sequence ID" value="SJN17199.1"/>
    <property type="molecule type" value="Genomic_DNA"/>
</dbReference>
<feature type="binding site" evidence="5">
    <location>
        <position position="99"/>
    </location>
    <ligand>
        <name>AMP</name>
        <dbReference type="ChEBI" id="CHEBI:456215"/>
    </ligand>
</feature>
<dbReference type="HAMAP" id="MF_00235">
    <property type="entry name" value="Adenylate_kinase_Adk"/>
    <property type="match status" value="1"/>
</dbReference>
<dbReference type="PANTHER" id="PTHR23359">
    <property type="entry name" value="NUCLEOTIDE KINASE"/>
    <property type="match status" value="1"/>
</dbReference>
<feature type="binding site" evidence="5">
    <location>
        <position position="134"/>
    </location>
    <ligand>
        <name>ATP</name>
        <dbReference type="ChEBI" id="CHEBI:30616"/>
    </ligand>
</feature>
<accession>A0A1R4IBT6</accession>
<feature type="binding site" evidence="5">
    <location>
        <position position="38"/>
    </location>
    <ligand>
        <name>AMP</name>
        <dbReference type="ChEBI" id="CHEBI:456215"/>
    </ligand>
</feature>
<dbReference type="NCBIfam" id="NF011105">
    <property type="entry name" value="PRK14532.1"/>
    <property type="match status" value="1"/>
</dbReference>
<dbReference type="SUPFAM" id="SSF52540">
    <property type="entry name" value="P-loop containing nucleoside triphosphate hydrolases"/>
    <property type="match status" value="1"/>
</dbReference>
<comment type="subunit">
    <text evidence="5 7">Monomer.</text>
</comment>
<organism evidence="8 9">
    <name type="scientific">Mycetocola reblochoni REB411</name>
    <dbReference type="NCBI Taxonomy" id="1255698"/>
    <lineage>
        <taxon>Bacteria</taxon>
        <taxon>Bacillati</taxon>
        <taxon>Actinomycetota</taxon>
        <taxon>Actinomycetes</taxon>
        <taxon>Micrococcales</taxon>
        <taxon>Microbacteriaceae</taxon>
        <taxon>Mycetocola</taxon>
    </lineage>
</organism>
<proteinExistence type="inferred from homology"/>
<dbReference type="AlphaFoldDB" id="A0A1R4IBT6"/>
<keyword evidence="9" id="KW-1185">Reference proteome</keyword>
<evidence type="ECO:0000256" key="5">
    <source>
        <dbReference type="HAMAP-Rule" id="MF_00235"/>
    </source>
</evidence>
<feature type="binding site" evidence="5">
    <location>
        <position position="43"/>
    </location>
    <ligand>
        <name>AMP</name>
        <dbReference type="ChEBI" id="CHEBI:456215"/>
    </ligand>
</feature>
<dbReference type="Pfam" id="PF00406">
    <property type="entry name" value="ADK"/>
    <property type="match status" value="1"/>
</dbReference>
<evidence type="ECO:0000256" key="2">
    <source>
        <dbReference type="ARBA" id="ARBA00022727"/>
    </source>
</evidence>
<comment type="function">
    <text evidence="5">Catalyzes the reversible transfer of the terminal phosphate group between ATP and AMP. Plays an important role in cellular energy homeostasis and in adenine nucleotide metabolism.</text>
</comment>
<evidence type="ECO:0000256" key="3">
    <source>
        <dbReference type="ARBA" id="ARBA00022741"/>
    </source>
</evidence>
<dbReference type="PROSITE" id="PS00113">
    <property type="entry name" value="ADENYLATE_KINASE"/>
    <property type="match status" value="1"/>
</dbReference>
<gene>
    <name evidence="5" type="primary">adk</name>
    <name evidence="8" type="ORF">FM119_00820</name>
</gene>
<feature type="binding site" evidence="5">
    <location>
        <position position="151"/>
    </location>
    <ligand>
        <name>AMP</name>
        <dbReference type="ChEBI" id="CHEBI:456215"/>
    </ligand>
</feature>
<dbReference type="Proteomes" id="UP000196778">
    <property type="component" value="Unassembled WGS sequence"/>
</dbReference>
<dbReference type="InterPro" id="IPR000850">
    <property type="entry name" value="Adenylat/UMP-CMP_kin"/>
</dbReference>
<dbReference type="EC" id="2.7.4.3" evidence="5 7"/>
<feature type="region of interest" description="NMP" evidence="5">
    <location>
        <begin position="37"/>
        <end position="66"/>
    </location>
</feature>
<dbReference type="RefSeq" id="WP_087135797.1">
    <property type="nucleotide sequence ID" value="NZ_FUKR01000006.1"/>
</dbReference>
<evidence type="ECO:0000256" key="7">
    <source>
        <dbReference type="RuleBase" id="RU003331"/>
    </source>
</evidence>
<evidence type="ECO:0000313" key="9">
    <source>
        <dbReference type="Proteomes" id="UP000196778"/>
    </source>
</evidence>
<comment type="subcellular location">
    <subcellularLocation>
        <location evidence="5 7">Cytoplasm</location>
    </subcellularLocation>
</comment>
<dbReference type="InterPro" id="IPR033690">
    <property type="entry name" value="Adenylat_kinase_CS"/>
</dbReference>
<keyword evidence="2 5" id="KW-0545">Nucleotide biosynthesis</keyword>
<feature type="binding site" evidence="5">
    <location>
        <position position="140"/>
    </location>
    <ligand>
        <name>AMP</name>
        <dbReference type="ChEBI" id="CHEBI:456215"/>
    </ligand>
</feature>
<dbReference type="OrthoDB" id="9805030at2"/>
<dbReference type="NCBIfam" id="NF001381">
    <property type="entry name" value="PRK00279.1-3"/>
    <property type="match status" value="1"/>
</dbReference>